<name>A0A8X6TAR5_NEPPI</name>
<evidence type="ECO:0000313" key="1">
    <source>
        <dbReference type="EMBL" id="GFS93972.1"/>
    </source>
</evidence>
<dbReference type="EMBL" id="BMAW01054012">
    <property type="protein sequence ID" value="GFS93972.1"/>
    <property type="molecule type" value="Genomic_DNA"/>
</dbReference>
<reference evidence="1" key="1">
    <citation type="submission" date="2020-08" db="EMBL/GenBank/DDBJ databases">
        <title>Multicomponent nature underlies the extraordinary mechanical properties of spider dragline silk.</title>
        <authorList>
            <person name="Kono N."/>
            <person name="Nakamura H."/>
            <person name="Mori M."/>
            <person name="Yoshida Y."/>
            <person name="Ohtoshi R."/>
            <person name="Malay A.D."/>
            <person name="Moran D.A.P."/>
            <person name="Tomita M."/>
            <person name="Numata K."/>
            <person name="Arakawa K."/>
        </authorList>
    </citation>
    <scope>NUCLEOTIDE SEQUENCE</scope>
</reference>
<gene>
    <name evidence="1" type="ORF">NPIL_178621</name>
</gene>
<sequence length="125" mass="14613">MIYIRAKNSSVSAHIFGRLGFAPEEYDSEEHGRYYKSTCVKAKESFTYELLNYISRVTNYLLERKFWLSVKATILSIRSTTIMIERYVSLPLECSKLAVSSFKKEKGIRIPLSWIPECPRKYIVE</sequence>
<dbReference type="AlphaFoldDB" id="A0A8X6TAR5"/>
<organism evidence="1 2">
    <name type="scientific">Nephila pilipes</name>
    <name type="common">Giant wood spider</name>
    <name type="synonym">Nephila maculata</name>
    <dbReference type="NCBI Taxonomy" id="299642"/>
    <lineage>
        <taxon>Eukaryota</taxon>
        <taxon>Metazoa</taxon>
        <taxon>Ecdysozoa</taxon>
        <taxon>Arthropoda</taxon>
        <taxon>Chelicerata</taxon>
        <taxon>Arachnida</taxon>
        <taxon>Araneae</taxon>
        <taxon>Araneomorphae</taxon>
        <taxon>Entelegynae</taxon>
        <taxon>Araneoidea</taxon>
        <taxon>Nephilidae</taxon>
        <taxon>Nephila</taxon>
    </lineage>
</organism>
<comment type="caution">
    <text evidence="1">The sequence shown here is derived from an EMBL/GenBank/DDBJ whole genome shotgun (WGS) entry which is preliminary data.</text>
</comment>
<dbReference type="Proteomes" id="UP000887013">
    <property type="component" value="Unassembled WGS sequence"/>
</dbReference>
<protein>
    <submittedName>
        <fullName evidence="1">Uncharacterized protein</fullName>
    </submittedName>
</protein>
<evidence type="ECO:0000313" key="2">
    <source>
        <dbReference type="Proteomes" id="UP000887013"/>
    </source>
</evidence>
<keyword evidence="2" id="KW-1185">Reference proteome</keyword>
<accession>A0A8X6TAR5</accession>
<proteinExistence type="predicted"/>